<dbReference type="PaxDb" id="67767-A0A0J7KF17"/>
<protein>
    <submittedName>
        <fullName evidence="1">Retrotransposable element tf2 protein type 2</fullName>
    </submittedName>
</protein>
<dbReference type="OrthoDB" id="8014450at2759"/>
<evidence type="ECO:0000313" key="1">
    <source>
        <dbReference type="EMBL" id="KMQ88847.1"/>
    </source>
</evidence>
<keyword evidence="2" id="KW-1185">Reference proteome</keyword>
<sequence length="138" mass="15933">MQTMKKTDVCTRIARWALFLQDFQYTVEHRPGKSMRHVDALSRNALPMAMLITESQEGILARLQKNQADDEELSSIRDRAMNNLAEGFVIKNGLLHKELNGDTLIVIPRLMQNSIIRQTHERGHFGPDKTEKLLKMNY</sequence>
<evidence type="ECO:0000313" key="2">
    <source>
        <dbReference type="Proteomes" id="UP000036403"/>
    </source>
</evidence>
<dbReference type="Gene3D" id="1.10.340.70">
    <property type="match status" value="1"/>
</dbReference>
<dbReference type="PANTHER" id="PTHR37984">
    <property type="entry name" value="PROTEIN CBG26694"/>
    <property type="match status" value="1"/>
</dbReference>
<dbReference type="STRING" id="67767.A0A0J7KF17"/>
<gene>
    <name evidence="1" type="ORF">RF55_11595</name>
</gene>
<accession>A0A0J7KF17</accession>
<dbReference type="Proteomes" id="UP000036403">
    <property type="component" value="Unassembled WGS sequence"/>
</dbReference>
<dbReference type="InterPro" id="IPR050951">
    <property type="entry name" value="Retrovirus_Pol_polyprotein"/>
</dbReference>
<dbReference type="AlphaFoldDB" id="A0A0J7KF17"/>
<dbReference type="EMBL" id="LBMM01008471">
    <property type="protein sequence ID" value="KMQ88847.1"/>
    <property type="molecule type" value="Genomic_DNA"/>
</dbReference>
<proteinExistence type="predicted"/>
<organism evidence="1 2">
    <name type="scientific">Lasius niger</name>
    <name type="common">Black garden ant</name>
    <dbReference type="NCBI Taxonomy" id="67767"/>
    <lineage>
        <taxon>Eukaryota</taxon>
        <taxon>Metazoa</taxon>
        <taxon>Ecdysozoa</taxon>
        <taxon>Arthropoda</taxon>
        <taxon>Hexapoda</taxon>
        <taxon>Insecta</taxon>
        <taxon>Pterygota</taxon>
        <taxon>Neoptera</taxon>
        <taxon>Endopterygota</taxon>
        <taxon>Hymenoptera</taxon>
        <taxon>Apocrita</taxon>
        <taxon>Aculeata</taxon>
        <taxon>Formicoidea</taxon>
        <taxon>Formicidae</taxon>
        <taxon>Formicinae</taxon>
        <taxon>Lasius</taxon>
        <taxon>Lasius</taxon>
    </lineage>
</organism>
<comment type="caution">
    <text evidence="1">The sequence shown here is derived from an EMBL/GenBank/DDBJ whole genome shotgun (WGS) entry which is preliminary data.</text>
</comment>
<name>A0A0J7KF17_LASNI</name>
<reference evidence="1 2" key="1">
    <citation type="submission" date="2015-04" db="EMBL/GenBank/DDBJ databases">
        <title>Lasius niger genome sequencing.</title>
        <authorList>
            <person name="Konorov E.A."/>
            <person name="Nikitin M.A."/>
            <person name="Kirill M.V."/>
            <person name="Chang P."/>
        </authorList>
    </citation>
    <scope>NUCLEOTIDE SEQUENCE [LARGE SCALE GENOMIC DNA]</scope>
    <source>
        <tissue evidence="1">Whole</tissue>
    </source>
</reference>
<dbReference type="PANTHER" id="PTHR37984:SF5">
    <property type="entry name" value="PROTEIN NYNRIN-LIKE"/>
    <property type="match status" value="1"/>
</dbReference>